<dbReference type="AlphaFoldDB" id="A0A2H0N3T9"/>
<dbReference type="GO" id="GO:0005737">
    <property type="term" value="C:cytoplasm"/>
    <property type="evidence" value="ECO:0007669"/>
    <property type="project" value="UniProtKB-ARBA"/>
</dbReference>
<dbReference type="PROSITE" id="PS00585">
    <property type="entry name" value="RIBOSOMAL_S5"/>
    <property type="match status" value="1"/>
</dbReference>
<dbReference type="GO" id="GO:0019843">
    <property type="term" value="F:rRNA binding"/>
    <property type="evidence" value="ECO:0007669"/>
    <property type="project" value="UniProtKB-KW"/>
</dbReference>
<dbReference type="GO" id="GO:0015935">
    <property type="term" value="C:small ribosomal subunit"/>
    <property type="evidence" value="ECO:0007669"/>
    <property type="project" value="InterPro"/>
</dbReference>
<feature type="compositionally biased region" description="Basic residues" evidence="10">
    <location>
        <begin position="179"/>
        <end position="194"/>
    </location>
</feature>
<evidence type="ECO:0000256" key="1">
    <source>
        <dbReference type="ARBA" id="ARBA00008945"/>
    </source>
</evidence>
<dbReference type="PANTHER" id="PTHR48277:SF1">
    <property type="entry name" value="MITOCHONDRIAL RIBOSOMAL PROTEIN S5"/>
    <property type="match status" value="1"/>
</dbReference>
<feature type="compositionally biased region" description="Basic and acidic residues" evidence="10">
    <location>
        <begin position="167"/>
        <end position="178"/>
    </location>
</feature>
<dbReference type="Pfam" id="PF00333">
    <property type="entry name" value="Ribosomal_S5"/>
    <property type="match status" value="1"/>
</dbReference>
<keyword evidence="4 8" id="KW-0689">Ribosomal protein</keyword>
<dbReference type="NCBIfam" id="TIGR01021">
    <property type="entry name" value="rpsE_bact"/>
    <property type="match status" value="1"/>
</dbReference>
<dbReference type="InterPro" id="IPR018192">
    <property type="entry name" value="Ribosomal_uS5_N_CS"/>
</dbReference>
<dbReference type="Gene3D" id="3.30.230.10">
    <property type="match status" value="1"/>
</dbReference>
<evidence type="ECO:0000256" key="5">
    <source>
        <dbReference type="ARBA" id="ARBA00023274"/>
    </source>
</evidence>
<evidence type="ECO:0000256" key="3">
    <source>
        <dbReference type="ARBA" id="ARBA00022884"/>
    </source>
</evidence>
<evidence type="ECO:0000256" key="2">
    <source>
        <dbReference type="ARBA" id="ARBA00022730"/>
    </source>
</evidence>
<gene>
    <name evidence="12" type="ORF">COV59_05250</name>
</gene>
<evidence type="ECO:0000256" key="8">
    <source>
        <dbReference type="PROSITE-ProRule" id="PRU00268"/>
    </source>
</evidence>
<dbReference type="Proteomes" id="UP000229600">
    <property type="component" value="Unassembled WGS sequence"/>
</dbReference>
<dbReference type="InterPro" id="IPR005712">
    <property type="entry name" value="Ribosomal_uS5_bac-type"/>
</dbReference>
<dbReference type="InterPro" id="IPR020568">
    <property type="entry name" value="Ribosomal_Su5_D2-typ_SF"/>
</dbReference>
<dbReference type="Pfam" id="PF03719">
    <property type="entry name" value="Ribosomal_S5_C"/>
    <property type="match status" value="1"/>
</dbReference>
<dbReference type="InterPro" id="IPR000851">
    <property type="entry name" value="Ribosomal_uS5"/>
</dbReference>
<accession>A0A2H0N3T9</accession>
<comment type="caution">
    <text evidence="12">The sequence shown here is derived from an EMBL/GenBank/DDBJ whole genome shotgun (WGS) entry which is preliminary data.</text>
</comment>
<sequence length="194" mass="21244">MAKARPKFKQKKEKPEFDQIIVDLARVTRVTKGGKQLSFRACLIIGDRNGRVGFGVEKGKDVQIAVQKAFNQAKKNVILVPIVHHTIPHSVEAKFKAGKVMLKPAPQGSGIIAGSVIRTVLEMAGVPNVSAKMLSKTNNKITNVKATFKALENFKIKARVKKAVMPEGEKKAEVEKKKPAVKKTSAPKKQKGEK</sequence>
<evidence type="ECO:0000259" key="11">
    <source>
        <dbReference type="PROSITE" id="PS50881"/>
    </source>
</evidence>
<feature type="region of interest" description="Disordered" evidence="10">
    <location>
        <begin position="165"/>
        <end position="194"/>
    </location>
</feature>
<proteinExistence type="inferred from homology"/>
<keyword evidence="2" id="KW-0699">rRNA-binding</keyword>
<protein>
    <recommendedName>
        <fullName evidence="6">Small ribosomal subunit protein uS5</fullName>
    </recommendedName>
    <alternativeName>
        <fullName evidence="7">30S ribosomal protein S5</fullName>
    </alternativeName>
</protein>
<dbReference type="Gene3D" id="3.30.160.20">
    <property type="match status" value="1"/>
</dbReference>
<evidence type="ECO:0000313" key="13">
    <source>
        <dbReference type="Proteomes" id="UP000229600"/>
    </source>
</evidence>
<name>A0A2H0N3T9_9BACT</name>
<dbReference type="InterPro" id="IPR014721">
    <property type="entry name" value="Ribsml_uS5_D2-typ_fold_subgr"/>
</dbReference>
<dbReference type="PANTHER" id="PTHR48277">
    <property type="entry name" value="MITOCHONDRIAL RIBOSOMAL PROTEIN S5"/>
    <property type="match status" value="1"/>
</dbReference>
<evidence type="ECO:0000256" key="7">
    <source>
        <dbReference type="ARBA" id="ARBA00035519"/>
    </source>
</evidence>
<dbReference type="GO" id="GO:0006412">
    <property type="term" value="P:translation"/>
    <property type="evidence" value="ECO:0007669"/>
    <property type="project" value="InterPro"/>
</dbReference>
<dbReference type="GO" id="GO:0003735">
    <property type="term" value="F:structural constituent of ribosome"/>
    <property type="evidence" value="ECO:0007669"/>
    <property type="project" value="UniProtKB-UniRule"/>
</dbReference>
<dbReference type="InterPro" id="IPR013810">
    <property type="entry name" value="Ribosomal_uS5_N"/>
</dbReference>
<comment type="similarity">
    <text evidence="1 9">Belongs to the universal ribosomal protein uS5 family.</text>
</comment>
<dbReference type="PROSITE" id="PS50881">
    <property type="entry name" value="S5_DSRBD"/>
    <property type="match status" value="1"/>
</dbReference>
<dbReference type="SUPFAM" id="SSF54768">
    <property type="entry name" value="dsRNA-binding domain-like"/>
    <property type="match status" value="1"/>
</dbReference>
<dbReference type="InterPro" id="IPR005324">
    <property type="entry name" value="Ribosomal_uS5_C"/>
</dbReference>
<evidence type="ECO:0000256" key="9">
    <source>
        <dbReference type="RuleBase" id="RU003823"/>
    </source>
</evidence>
<keyword evidence="3" id="KW-0694">RNA-binding</keyword>
<evidence type="ECO:0000256" key="10">
    <source>
        <dbReference type="SAM" id="MobiDB-lite"/>
    </source>
</evidence>
<evidence type="ECO:0000313" key="12">
    <source>
        <dbReference type="EMBL" id="PIR03567.1"/>
    </source>
</evidence>
<feature type="domain" description="S5 DRBM" evidence="11">
    <location>
        <begin position="17"/>
        <end position="80"/>
    </location>
</feature>
<evidence type="ECO:0000256" key="6">
    <source>
        <dbReference type="ARBA" id="ARBA00035255"/>
    </source>
</evidence>
<dbReference type="EMBL" id="PCWN01000011">
    <property type="protein sequence ID" value="PIR03567.1"/>
    <property type="molecule type" value="Genomic_DNA"/>
</dbReference>
<dbReference type="SUPFAM" id="SSF54211">
    <property type="entry name" value="Ribosomal protein S5 domain 2-like"/>
    <property type="match status" value="1"/>
</dbReference>
<evidence type="ECO:0000256" key="4">
    <source>
        <dbReference type="ARBA" id="ARBA00022980"/>
    </source>
</evidence>
<reference evidence="12 13" key="1">
    <citation type="submission" date="2017-09" db="EMBL/GenBank/DDBJ databases">
        <title>Depth-based differentiation of microbial function through sediment-hosted aquifers and enrichment of novel symbionts in the deep terrestrial subsurface.</title>
        <authorList>
            <person name="Probst A.J."/>
            <person name="Ladd B."/>
            <person name="Jarett J.K."/>
            <person name="Geller-Mcgrath D.E."/>
            <person name="Sieber C.M."/>
            <person name="Emerson J.B."/>
            <person name="Anantharaman K."/>
            <person name="Thomas B.C."/>
            <person name="Malmstrom R."/>
            <person name="Stieglmeier M."/>
            <person name="Klingl A."/>
            <person name="Woyke T."/>
            <person name="Ryan C.M."/>
            <person name="Banfield J.F."/>
        </authorList>
    </citation>
    <scope>NUCLEOTIDE SEQUENCE [LARGE SCALE GENOMIC DNA]</scope>
    <source>
        <strain evidence="12">CG11_big_fil_rev_8_21_14_0_20_39_34</strain>
    </source>
</reference>
<organism evidence="12 13">
    <name type="scientific">Candidatus Magasanikbacteria bacterium CG11_big_fil_rev_8_21_14_0_20_39_34</name>
    <dbReference type="NCBI Taxonomy" id="1974653"/>
    <lineage>
        <taxon>Bacteria</taxon>
        <taxon>Candidatus Magasanikiibacteriota</taxon>
    </lineage>
</organism>
<dbReference type="FunFam" id="3.30.230.10:FF:000002">
    <property type="entry name" value="30S ribosomal protein S5"/>
    <property type="match status" value="1"/>
</dbReference>
<keyword evidence="5 8" id="KW-0687">Ribonucleoprotein</keyword>